<accession>A0A1G2M382</accession>
<gene>
    <name evidence="1" type="ORF">A2664_02540</name>
</gene>
<organism evidence="1 2">
    <name type="scientific">Candidatus Taylorbacteria bacterium RIFCSPHIGHO2_01_FULL_46_22b</name>
    <dbReference type="NCBI Taxonomy" id="1802301"/>
    <lineage>
        <taxon>Bacteria</taxon>
        <taxon>Candidatus Tayloriibacteriota</taxon>
    </lineage>
</organism>
<evidence type="ECO:0000313" key="2">
    <source>
        <dbReference type="Proteomes" id="UP000178873"/>
    </source>
</evidence>
<protein>
    <submittedName>
        <fullName evidence="1">Uncharacterized protein</fullName>
    </submittedName>
</protein>
<proteinExistence type="predicted"/>
<dbReference type="AlphaFoldDB" id="A0A1G2M382"/>
<comment type="caution">
    <text evidence="1">The sequence shown here is derived from an EMBL/GenBank/DDBJ whole genome shotgun (WGS) entry which is preliminary data.</text>
</comment>
<dbReference type="STRING" id="1802301.A2664_02540"/>
<sequence>MQHYVCTGDCGGESERSKVCESEGCKNEGQPLSECSCTDGFHKGVLDTDHEIDLAEPMDDEDAL</sequence>
<dbReference type="Proteomes" id="UP000178873">
    <property type="component" value="Unassembled WGS sequence"/>
</dbReference>
<dbReference type="EMBL" id="MHRF01000007">
    <property type="protein sequence ID" value="OHA18317.1"/>
    <property type="molecule type" value="Genomic_DNA"/>
</dbReference>
<reference evidence="1 2" key="1">
    <citation type="journal article" date="2016" name="Nat. Commun.">
        <title>Thousands of microbial genomes shed light on interconnected biogeochemical processes in an aquifer system.</title>
        <authorList>
            <person name="Anantharaman K."/>
            <person name="Brown C.T."/>
            <person name="Hug L.A."/>
            <person name="Sharon I."/>
            <person name="Castelle C.J."/>
            <person name="Probst A.J."/>
            <person name="Thomas B.C."/>
            <person name="Singh A."/>
            <person name="Wilkins M.J."/>
            <person name="Karaoz U."/>
            <person name="Brodie E.L."/>
            <person name="Williams K.H."/>
            <person name="Hubbard S.S."/>
            <person name="Banfield J.F."/>
        </authorList>
    </citation>
    <scope>NUCLEOTIDE SEQUENCE [LARGE SCALE GENOMIC DNA]</scope>
</reference>
<name>A0A1G2M382_9BACT</name>
<evidence type="ECO:0000313" key="1">
    <source>
        <dbReference type="EMBL" id="OHA18317.1"/>
    </source>
</evidence>